<sequence>MGKEPELGPQDVGAAVPFNTQVFPESYTYDYIIVGGGTAGCVLASRLSEDPTVSVLLIEQGPVADTWGSRVPAMSANLYSTDSVAAQWWSLPLSHVNNRSLGLIRGEALGGTSRINSMLYTRGPPGDYNQWQALGNDGWSYEDLQPYFIKSENARTHREAKHRGKNGVWQNRQFGTPQYRSVSLVQRALEDIGICTYPDLNSPEMPSAAQGTLDITQDDSYHRHSTNRAFLPPQLVRERHDRLKICAETLVTRVALCTEGDEVRAVGVHFEATNPRKAWKRYFAKVRREVVLCSGALGSPQILMCSGIGPKEHLSEKGVPVIRDVPAVGAYLQDHIGVPLTYEVPLSESLHQLEANPLKALQEFIKYLLTGRGMLSHPFQEASAFVPTWLLKDDCSLPIVDLRELDATVPENRADLELMHLGNNCTDADIPGKGLSTLLPTLIRPKSQGSVRLATSNPRARPDVDLNYFTDPEDYVPLRKGVRLALRVAADVRKQGYPLQDLIVPTGTSDEEIDQFIRTNLRTCFHYTSTCRMGAAIDGERPSVVDTRLRVHGVKGLRISDASVFPEIVCAHTMAPVVMVAEKCAVMIKEEAQYMH</sequence>
<gene>
    <name evidence="6" type="ORF">BD311DRAFT_767813</name>
</gene>
<evidence type="ECO:0000256" key="4">
    <source>
        <dbReference type="PIRSR" id="PIRSR000137-2"/>
    </source>
</evidence>
<dbReference type="Pfam" id="PF05199">
    <property type="entry name" value="GMC_oxred_C"/>
    <property type="match status" value="1"/>
</dbReference>
<dbReference type="PANTHER" id="PTHR11552:SF219">
    <property type="entry name" value="GLUCOSE-METHANOL-CHOLINE OXIDOREDUCTASE N-TERMINAL DOMAIN-CONTAINING PROTEIN"/>
    <property type="match status" value="1"/>
</dbReference>
<accession>A0A4Q9MDH3</accession>
<dbReference type="InterPro" id="IPR036188">
    <property type="entry name" value="FAD/NAD-bd_sf"/>
</dbReference>
<dbReference type="InterPro" id="IPR012132">
    <property type="entry name" value="GMC_OxRdtase"/>
</dbReference>
<organism evidence="6">
    <name type="scientific">Dichomitus squalens</name>
    <dbReference type="NCBI Taxonomy" id="114155"/>
    <lineage>
        <taxon>Eukaryota</taxon>
        <taxon>Fungi</taxon>
        <taxon>Dikarya</taxon>
        <taxon>Basidiomycota</taxon>
        <taxon>Agaricomycotina</taxon>
        <taxon>Agaricomycetes</taxon>
        <taxon>Polyporales</taxon>
        <taxon>Polyporaceae</taxon>
        <taxon>Dichomitus</taxon>
    </lineage>
</organism>
<dbReference type="Proteomes" id="UP000292957">
    <property type="component" value="Unassembled WGS sequence"/>
</dbReference>
<dbReference type="InterPro" id="IPR007867">
    <property type="entry name" value="GMC_OxRtase_C"/>
</dbReference>
<feature type="binding site" evidence="4">
    <location>
        <position position="251"/>
    </location>
    <ligand>
        <name>FAD</name>
        <dbReference type="ChEBI" id="CHEBI:57692"/>
    </ligand>
</feature>
<evidence type="ECO:0000256" key="3">
    <source>
        <dbReference type="PIRSR" id="PIRSR000137-1"/>
    </source>
</evidence>
<dbReference type="OrthoDB" id="269227at2759"/>
<dbReference type="GO" id="GO:0016614">
    <property type="term" value="F:oxidoreductase activity, acting on CH-OH group of donors"/>
    <property type="evidence" value="ECO:0007669"/>
    <property type="project" value="InterPro"/>
</dbReference>
<dbReference type="GO" id="GO:0050660">
    <property type="term" value="F:flavin adenine dinucleotide binding"/>
    <property type="evidence" value="ECO:0007669"/>
    <property type="project" value="InterPro"/>
</dbReference>
<feature type="active site" description="Proton donor" evidence="3">
    <location>
        <position position="526"/>
    </location>
</feature>
<dbReference type="Pfam" id="PF00732">
    <property type="entry name" value="GMC_oxred_N"/>
    <property type="match status" value="1"/>
</dbReference>
<dbReference type="Gene3D" id="3.50.50.60">
    <property type="entry name" value="FAD/NAD(P)-binding domain"/>
    <property type="match status" value="1"/>
</dbReference>
<dbReference type="PROSITE" id="PS00624">
    <property type="entry name" value="GMC_OXRED_2"/>
    <property type="match status" value="1"/>
</dbReference>
<comment type="similarity">
    <text evidence="2">Belongs to the GMC oxidoreductase family.</text>
</comment>
<dbReference type="OMA" id="RFPWQPQ"/>
<keyword evidence="4" id="KW-0285">Flavoprotein</keyword>
<evidence type="ECO:0000256" key="2">
    <source>
        <dbReference type="ARBA" id="ARBA00010790"/>
    </source>
</evidence>
<dbReference type="Gene3D" id="3.30.560.10">
    <property type="entry name" value="Glucose Oxidase, domain 3"/>
    <property type="match status" value="1"/>
</dbReference>
<feature type="binding site" evidence="4">
    <location>
        <position position="112"/>
    </location>
    <ligand>
        <name>FAD</name>
        <dbReference type="ChEBI" id="CHEBI:57692"/>
    </ligand>
</feature>
<keyword evidence="4" id="KW-0274">FAD</keyword>
<dbReference type="InterPro" id="IPR000172">
    <property type="entry name" value="GMC_OxRdtase_N"/>
</dbReference>
<dbReference type="PANTHER" id="PTHR11552">
    <property type="entry name" value="GLUCOSE-METHANOL-CHOLINE GMC OXIDOREDUCTASE"/>
    <property type="match status" value="1"/>
</dbReference>
<feature type="domain" description="Glucose-methanol-choline oxidoreductase N-terminal" evidence="5">
    <location>
        <begin position="295"/>
        <end position="309"/>
    </location>
</feature>
<feature type="active site" description="Proton acceptor" evidence="3">
    <location>
        <position position="572"/>
    </location>
</feature>
<dbReference type="SUPFAM" id="SSF54373">
    <property type="entry name" value="FAD-linked reductases, C-terminal domain"/>
    <property type="match status" value="1"/>
</dbReference>
<dbReference type="EMBL" id="ML143495">
    <property type="protein sequence ID" value="TBU23771.1"/>
    <property type="molecule type" value="Genomic_DNA"/>
</dbReference>
<protein>
    <submittedName>
        <fullName evidence="6">Alcohol oxidase</fullName>
    </submittedName>
</protein>
<evidence type="ECO:0000256" key="1">
    <source>
        <dbReference type="ARBA" id="ARBA00001974"/>
    </source>
</evidence>
<evidence type="ECO:0000259" key="5">
    <source>
        <dbReference type="PROSITE" id="PS00624"/>
    </source>
</evidence>
<comment type="cofactor">
    <cofactor evidence="1 4">
        <name>FAD</name>
        <dbReference type="ChEBI" id="CHEBI:57692"/>
    </cofactor>
</comment>
<reference evidence="6" key="1">
    <citation type="submission" date="2019-01" db="EMBL/GenBank/DDBJ databases">
        <title>Draft genome sequences of three monokaryotic isolates of the white-rot basidiomycete fungus Dichomitus squalens.</title>
        <authorList>
            <consortium name="DOE Joint Genome Institute"/>
            <person name="Lopez S.C."/>
            <person name="Andreopoulos B."/>
            <person name="Pangilinan J."/>
            <person name="Lipzen A."/>
            <person name="Riley R."/>
            <person name="Ahrendt S."/>
            <person name="Ng V."/>
            <person name="Barry K."/>
            <person name="Daum C."/>
            <person name="Grigoriev I.V."/>
            <person name="Hilden K.S."/>
            <person name="Makela M.R."/>
            <person name="de Vries R.P."/>
        </authorList>
    </citation>
    <scope>NUCLEOTIDE SEQUENCE [LARGE SCALE GENOMIC DNA]</scope>
    <source>
        <strain evidence="6">OM18370.1</strain>
    </source>
</reference>
<proteinExistence type="inferred from homology"/>
<dbReference type="AlphaFoldDB" id="A0A4Q9MDH3"/>
<evidence type="ECO:0000313" key="6">
    <source>
        <dbReference type="EMBL" id="TBU23771.1"/>
    </source>
</evidence>
<name>A0A4Q9MDH3_9APHY</name>
<dbReference type="SUPFAM" id="SSF51905">
    <property type="entry name" value="FAD/NAD(P)-binding domain"/>
    <property type="match status" value="1"/>
</dbReference>
<dbReference type="PIRSF" id="PIRSF000137">
    <property type="entry name" value="Alcohol_oxidase"/>
    <property type="match status" value="1"/>
</dbReference>